<comment type="caution">
    <text evidence="1">The sequence shown here is derived from an EMBL/GenBank/DDBJ whole genome shotgun (WGS) entry which is preliminary data.</text>
</comment>
<sequence>MKVETGNSYSNQAAQAAASGRSADGSFAAALSAAQAGGAEKVDFTSMTRQEMRDWLNGQIRSGKMALDGSEAFMAMTMKIPVGGSGAEVPAASDSTRYDFLGKLSDGIQGARSRGDEAALQRLESALQIAQRYQR</sequence>
<dbReference type="AlphaFoldDB" id="A0A4R6EEJ4"/>
<accession>A0A4R6EEJ4</accession>
<gene>
    <name evidence="1" type="ORF">C7389_10158</name>
</gene>
<evidence type="ECO:0000313" key="2">
    <source>
        <dbReference type="Proteomes" id="UP000295129"/>
    </source>
</evidence>
<evidence type="ECO:0000313" key="1">
    <source>
        <dbReference type="EMBL" id="TDN56679.1"/>
    </source>
</evidence>
<keyword evidence="2" id="KW-1185">Reference proteome</keyword>
<proteinExistence type="predicted"/>
<dbReference type="RefSeq" id="WP_133587212.1">
    <property type="nucleotide sequence ID" value="NZ_SNVV01000001.1"/>
</dbReference>
<dbReference type="EMBL" id="SNVV01000001">
    <property type="protein sequence ID" value="TDN56679.1"/>
    <property type="molecule type" value="Genomic_DNA"/>
</dbReference>
<organism evidence="1 2">
    <name type="scientific">Azoarcus indigens</name>
    <dbReference type="NCBI Taxonomy" id="29545"/>
    <lineage>
        <taxon>Bacteria</taxon>
        <taxon>Pseudomonadati</taxon>
        <taxon>Pseudomonadota</taxon>
        <taxon>Betaproteobacteria</taxon>
        <taxon>Rhodocyclales</taxon>
        <taxon>Zoogloeaceae</taxon>
        <taxon>Azoarcus</taxon>
    </lineage>
</organism>
<dbReference type="Proteomes" id="UP000295129">
    <property type="component" value="Unassembled WGS sequence"/>
</dbReference>
<reference evidence="1 2" key="1">
    <citation type="submission" date="2019-03" db="EMBL/GenBank/DDBJ databases">
        <title>Genomic Encyclopedia of Type Strains, Phase IV (KMG-IV): sequencing the most valuable type-strain genomes for metagenomic binning, comparative biology and taxonomic classification.</title>
        <authorList>
            <person name="Goeker M."/>
        </authorList>
    </citation>
    <scope>NUCLEOTIDE SEQUENCE [LARGE SCALE GENOMIC DNA]</scope>
    <source>
        <strain evidence="1 2">DSM 12121</strain>
    </source>
</reference>
<name>A0A4R6EEJ4_9RHOO</name>
<protein>
    <submittedName>
        <fullName evidence="1">Uncharacterized protein</fullName>
    </submittedName>
</protein>
<dbReference type="OrthoDB" id="7472444at2"/>